<keyword evidence="5" id="KW-0175">Coiled coil</keyword>
<organism evidence="7">
    <name type="scientific">Cacopsylla melanoneura</name>
    <dbReference type="NCBI Taxonomy" id="428564"/>
    <lineage>
        <taxon>Eukaryota</taxon>
        <taxon>Metazoa</taxon>
        <taxon>Ecdysozoa</taxon>
        <taxon>Arthropoda</taxon>
        <taxon>Hexapoda</taxon>
        <taxon>Insecta</taxon>
        <taxon>Pterygota</taxon>
        <taxon>Neoptera</taxon>
        <taxon>Paraneoptera</taxon>
        <taxon>Hemiptera</taxon>
        <taxon>Sternorrhyncha</taxon>
        <taxon>Psylloidea</taxon>
        <taxon>Psyllidae</taxon>
        <taxon>Psyllinae</taxon>
        <taxon>Cacopsylla</taxon>
    </lineage>
</organism>
<keyword evidence="2" id="KW-0812">Transmembrane</keyword>
<dbReference type="EMBL" id="HBUF01157592">
    <property type="protein sequence ID" value="CAG6649450.1"/>
    <property type="molecule type" value="Transcribed_RNA"/>
</dbReference>
<keyword evidence="3" id="KW-1133">Transmembrane helix</keyword>
<dbReference type="InterPro" id="IPR012858">
    <property type="entry name" value="DC_STAMP-like"/>
</dbReference>
<proteinExistence type="predicted"/>
<dbReference type="GO" id="GO:0016020">
    <property type="term" value="C:membrane"/>
    <property type="evidence" value="ECO:0007669"/>
    <property type="project" value="UniProtKB-SubCell"/>
</dbReference>
<name>A0A8D8RE87_9HEMI</name>
<evidence type="ECO:0000256" key="2">
    <source>
        <dbReference type="ARBA" id="ARBA00022692"/>
    </source>
</evidence>
<evidence type="ECO:0000256" key="5">
    <source>
        <dbReference type="SAM" id="Coils"/>
    </source>
</evidence>
<feature type="domain" description="Dendritic cell-specific transmembrane protein-like" evidence="6">
    <location>
        <begin position="267"/>
        <end position="381"/>
    </location>
</feature>
<comment type="subcellular location">
    <subcellularLocation>
        <location evidence="1">Membrane</location>
        <topology evidence="1">Multi-pass membrane protein</topology>
    </subcellularLocation>
</comment>
<evidence type="ECO:0000256" key="3">
    <source>
        <dbReference type="ARBA" id="ARBA00022989"/>
    </source>
</evidence>
<dbReference type="InterPro" id="IPR051856">
    <property type="entry name" value="CSR-E3_Ligase_Protein"/>
</dbReference>
<evidence type="ECO:0000313" key="7">
    <source>
        <dbReference type="EMBL" id="CAG6649450.1"/>
    </source>
</evidence>
<sequence length="391" mass="45900">MPNKQKLNTASRKLLTSNSYHFSDALFGMKADTGDLKESLNSVRGVVDPIRKELQEEGEAKYLKEVNDYLEELERLRQKRPNATKEEMVAMETPEQVENKYSQKLEYRCQGMLNRASSKCRSTFSRLYDTCWDKLHWSVNWALCWPLKLTFICNFASTMGDSCEPGKHVPPGYGRGFVSLNDTQNQMKGQFQDVRMQYKVAKFVKVPQSVKDTFDSSSELLAKFTEKKNFVDFILWFVVKCVLAYSFRRVLLKSEEYQRLYLEDIQYDNNYITDYFRKIDNRRRMQFKQTLLPLKKIEKKKFIDPYSFSIDWKEIGSPLIKLFLETVPITFFIIVDYVFYETLDLIRRHSHIEYTQVGHHNLSFKVKGTGMIAALVRSVIKGNYVKCGRAN</sequence>
<dbReference type="Pfam" id="PF07782">
    <property type="entry name" value="DC_STAMP"/>
    <property type="match status" value="1"/>
</dbReference>
<evidence type="ECO:0000256" key="1">
    <source>
        <dbReference type="ARBA" id="ARBA00004141"/>
    </source>
</evidence>
<dbReference type="AlphaFoldDB" id="A0A8D8RE87"/>
<evidence type="ECO:0000256" key="4">
    <source>
        <dbReference type="ARBA" id="ARBA00023136"/>
    </source>
</evidence>
<feature type="coiled-coil region" evidence="5">
    <location>
        <begin position="59"/>
        <end position="86"/>
    </location>
</feature>
<keyword evidence="4" id="KW-0472">Membrane</keyword>
<accession>A0A8D8RE87</accession>
<protein>
    <submittedName>
        <fullName evidence="7">DC-STAMP domain-containing protein 1</fullName>
    </submittedName>
</protein>
<evidence type="ECO:0000259" key="6">
    <source>
        <dbReference type="Pfam" id="PF07782"/>
    </source>
</evidence>
<dbReference type="PANTHER" id="PTHR21041">
    <property type="entry name" value="DENDRITIC CELL-SPECIFIC TRANSMEMBRANE PROTEIN"/>
    <property type="match status" value="1"/>
</dbReference>
<reference evidence="7" key="1">
    <citation type="submission" date="2021-05" db="EMBL/GenBank/DDBJ databases">
        <authorList>
            <person name="Alioto T."/>
            <person name="Alioto T."/>
            <person name="Gomez Garrido J."/>
        </authorList>
    </citation>
    <scope>NUCLEOTIDE SEQUENCE</scope>
</reference>
<dbReference type="PANTHER" id="PTHR21041:SF17">
    <property type="entry name" value="E3 UBIQUITIN-PROTEIN LIGASE DCST1"/>
    <property type="match status" value="1"/>
</dbReference>